<keyword evidence="3 16" id="KW-0515">Mutator protein</keyword>
<keyword evidence="6 16" id="KW-0548">Nucleotidyltransferase</keyword>
<evidence type="ECO:0000313" key="20">
    <source>
        <dbReference type="Proteomes" id="UP000800981"/>
    </source>
</evidence>
<keyword evidence="9 16" id="KW-0227">DNA damage</keyword>
<comment type="catalytic activity">
    <reaction evidence="15 16">
        <text>DNA(n) + a 2'-deoxyribonucleoside 5'-triphosphate = DNA(n+1) + diphosphate</text>
        <dbReference type="Rhea" id="RHEA:22508"/>
        <dbReference type="Rhea" id="RHEA-COMP:17339"/>
        <dbReference type="Rhea" id="RHEA-COMP:17340"/>
        <dbReference type="ChEBI" id="CHEBI:33019"/>
        <dbReference type="ChEBI" id="CHEBI:61560"/>
        <dbReference type="ChEBI" id="CHEBI:173112"/>
        <dbReference type="EC" id="2.7.7.7"/>
    </reaction>
</comment>
<comment type="similarity">
    <text evidence="2 16">Belongs to the DNA polymerase type-Y family.</text>
</comment>
<dbReference type="InterPro" id="IPR043128">
    <property type="entry name" value="Rev_trsase/Diguanyl_cyclase"/>
</dbReference>
<comment type="function">
    <text evidence="14 16">Poorly processive, error-prone DNA polymerase involved in untargeted mutagenesis. Copies undamaged DNA at stalled replication forks, which arise in vivo from mismatched or misaligned primer ends. These misaligned primers can be extended by PolIV. Exhibits no 3'-5' exonuclease (proofreading) activity. May be involved in translesional synthesis, in conjunction with the beta clamp from PolIII.</text>
</comment>
<evidence type="ECO:0000256" key="9">
    <source>
        <dbReference type="ARBA" id="ARBA00022763"/>
    </source>
</evidence>
<dbReference type="InterPro" id="IPR036775">
    <property type="entry name" value="DNA_pol_Y-fam_lit_finger_sf"/>
</dbReference>
<evidence type="ECO:0000256" key="17">
    <source>
        <dbReference type="SAM" id="MobiDB-lite"/>
    </source>
</evidence>
<dbReference type="Proteomes" id="UP000800981">
    <property type="component" value="Unassembled WGS sequence"/>
</dbReference>
<dbReference type="SUPFAM" id="SSF56672">
    <property type="entry name" value="DNA/RNA polymerases"/>
    <property type="match status" value="1"/>
</dbReference>
<evidence type="ECO:0000256" key="15">
    <source>
        <dbReference type="ARBA" id="ARBA00049244"/>
    </source>
</evidence>
<keyword evidence="12 16" id="KW-0238">DNA-binding</keyword>
<evidence type="ECO:0000259" key="18">
    <source>
        <dbReference type="PROSITE" id="PS50173"/>
    </source>
</evidence>
<feature type="binding site" evidence="16">
    <location>
        <position position="121"/>
    </location>
    <ligand>
        <name>Mg(2+)</name>
        <dbReference type="ChEBI" id="CHEBI:18420"/>
    </ligand>
</feature>
<feature type="site" description="Substrate discrimination" evidence="16">
    <location>
        <position position="32"/>
    </location>
</feature>
<dbReference type="SUPFAM" id="SSF100879">
    <property type="entry name" value="Lesion bypass DNA polymerase (Y-family), little finger domain"/>
    <property type="match status" value="1"/>
</dbReference>
<comment type="caution">
    <text evidence="19">The sequence shown here is derived from an EMBL/GenBank/DDBJ whole genome shotgun (WGS) entry which is preliminary data.</text>
</comment>
<comment type="subunit">
    <text evidence="16">Monomer.</text>
</comment>
<organism evidence="19 20">
    <name type="scientific">Motilibacter deserti</name>
    <dbReference type="NCBI Taxonomy" id="2714956"/>
    <lineage>
        <taxon>Bacteria</taxon>
        <taxon>Bacillati</taxon>
        <taxon>Actinomycetota</taxon>
        <taxon>Actinomycetes</taxon>
        <taxon>Motilibacterales</taxon>
        <taxon>Motilibacteraceae</taxon>
        <taxon>Motilibacter</taxon>
    </lineage>
</organism>
<keyword evidence="8 16" id="KW-0479">Metal-binding</keyword>
<dbReference type="InterPro" id="IPR001126">
    <property type="entry name" value="UmuC"/>
</dbReference>
<keyword evidence="13 16" id="KW-0234">DNA repair</keyword>
<dbReference type="GO" id="GO:0003887">
    <property type="term" value="F:DNA-directed DNA polymerase activity"/>
    <property type="evidence" value="ECO:0007669"/>
    <property type="project" value="UniProtKB-EC"/>
</dbReference>
<sequence>MSRGPRGERITSVGTGPDAGCTVLHVDMDAFYASVALLDRPDLRGTPVVVGGNGTRGVVLSATYEARAYGVRSAMPTSRARRLCPQATFLPPRFDDYARVSAGVMELFRSITPVVEPLSLDEAFLDVSGAVRRLGSPATIAQLLRDRVADEQGITCSVGVAPTKFVAKLASTACKPDGMLVVPRDQVIAFLHPLPVGALWGVGEKTEEALTRLGMRTVGDLAAVPVDTLRRALGPTSGPHLHALAWGHDDRPVVASEPERSTGAEETFARDVDDPAVIHRELLRLSTRTASRLRAAGHAGRTVVLKVRFADFTTITRSKTLRETTDVAQVVYTTARGLYDALGLQRARIRLVGVRVEGLVDADTAPQQLLLDERPAGWRDAERAADRAALRFGADAVRPASLVGEASSTRQPGPHGPSTRTPSNAPSRTPSNAASPAEPAARPPAAPPGHAALDAARGPRTNGRGSSRTGADPRAQRMQIRGAGDS</sequence>
<feature type="binding site" evidence="16">
    <location>
        <position position="27"/>
    </location>
    <ligand>
        <name>Mg(2+)</name>
        <dbReference type="ChEBI" id="CHEBI:18420"/>
    </ligand>
</feature>
<dbReference type="CDD" id="cd03586">
    <property type="entry name" value="PolY_Pol_IV_kappa"/>
    <property type="match status" value="1"/>
</dbReference>
<dbReference type="InterPro" id="IPR017961">
    <property type="entry name" value="DNA_pol_Y-fam_little_finger"/>
</dbReference>
<evidence type="ECO:0000256" key="8">
    <source>
        <dbReference type="ARBA" id="ARBA00022723"/>
    </source>
</evidence>
<dbReference type="PROSITE" id="PS50173">
    <property type="entry name" value="UMUC"/>
    <property type="match status" value="1"/>
</dbReference>
<evidence type="ECO:0000256" key="3">
    <source>
        <dbReference type="ARBA" id="ARBA00022457"/>
    </source>
</evidence>
<keyword evidence="20" id="KW-1185">Reference proteome</keyword>
<dbReference type="PANTHER" id="PTHR11076:SF33">
    <property type="entry name" value="DNA POLYMERASE KAPPA"/>
    <property type="match status" value="1"/>
</dbReference>
<dbReference type="InterPro" id="IPR050116">
    <property type="entry name" value="DNA_polymerase-Y"/>
</dbReference>
<protein>
    <recommendedName>
        <fullName evidence="16">DNA polymerase IV</fullName>
        <shortName evidence="16">Pol IV</shortName>
        <ecNumber evidence="16">2.7.7.7</ecNumber>
    </recommendedName>
</protein>
<keyword evidence="10 16" id="KW-0460">Magnesium</keyword>
<evidence type="ECO:0000256" key="13">
    <source>
        <dbReference type="ARBA" id="ARBA00023204"/>
    </source>
</evidence>
<evidence type="ECO:0000256" key="6">
    <source>
        <dbReference type="ARBA" id="ARBA00022695"/>
    </source>
</evidence>
<evidence type="ECO:0000256" key="12">
    <source>
        <dbReference type="ARBA" id="ARBA00023125"/>
    </source>
</evidence>
<dbReference type="NCBIfam" id="NF002677">
    <property type="entry name" value="PRK02406.1"/>
    <property type="match status" value="1"/>
</dbReference>
<dbReference type="NCBIfam" id="NF003015">
    <property type="entry name" value="PRK03858.1"/>
    <property type="match status" value="1"/>
</dbReference>
<dbReference type="HAMAP" id="MF_01113">
    <property type="entry name" value="DNApol_IV"/>
    <property type="match status" value="1"/>
</dbReference>
<dbReference type="Gene3D" id="3.30.1490.100">
    <property type="entry name" value="DNA polymerase, Y-family, little finger domain"/>
    <property type="match status" value="1"/>
</dbReference>
<keyword evidence="11 16" id="KW-0239">DNA-directed DNA polymerase</keyword>
<keyword evidence="7 16" id="KW-0235">DNA replication</keyword>
<feature type="region of interest" description="Disordered" evidence="17">
    <location>
        <begin position="403"/>
        <end position="486"/>
    </location>
</feature>
<dbReference type="Pfam" id="PF00817">
    <property type="entry name" value="IMS"/>
    <property type="match status" value="1"/>
</dbReference>
<dbReference type="EC" id="2.7.7.7" evidence="16"/>
<feature type="compositionally biased region" description="Polar residues" evidence="17">
    <location>
        <begin position="418"/>
        <end position="432"/>
    </location>
</feature>
<feature type="active site" evidence="16">
    <location>
        <position position="122"/>
    </location>
</feature>
<evidence type="ECO:0000256" key="7">
    <source>
        <dbReference type="ARBA" id="ARBA00022705"/>
    </source>
</evidence>
<dbReference type="PANTHER" id="PTHR11076">
    <property type="entry name" value="DNA REPAIR POLYMERASE UMUC / TRANSFERASE FAMILY MEMBER"/>
    <property type="match status" value="1"/>
</dbReference>
<evidence type="ECO:0000313" key="19">
    <source>
        <dbReference type="EMBL" id="NHC12312.1"/>
    </source>
</evidence>
<evidence type="ECO:0000256" key="4">
    <source>
        <dbReference type="ARBA" id="ARBA00022490"/>
    </source>
</evidence>
<dbReference type="InterPro" id="IPR053848">
    <property type="entry name" value="IMS_HHH_1"/>
</dbReference>
<evidence type="ECO:0000256" key="14">
    <source>
        <dbReference type="ARBA" id="ARBA00025589"/>
    </source>
</evidence>
<name>A0ABX0GNB3_9ACTN</name>
<comment type="subcellular location">
    <subcellularLocation>
        <location evidence="1 16">Cytoplasm</location>
    </subcellularLocation>
</comment>
<comment type="cofactor">
    <cofactor evidence="16">
        <name>Mg(2+)</name>
        <dbReference type="ChEBI" id="CHEBI:18420"/>
    </cofactor>
    <text evidence="16">Binds 2 magnesium ions per subunit.</text>
</comment>
<dbReference type="Pfam" id="PF21999">
    <property type="entry name" value="IMS_HHH_1"/>
    <property type="match status" value="1"/>
</dbReference>
<evidence type="ECO:0000256" key="10">
    <source>
        <dbReference type="ARBA" id="ARBA00022842"/>
    </source>
</evidence>
<keyword evidence="5 16" id="KW-0808">Transferase</keyword>
<dbReference type="Gene3D" id="3.30.70.270">
    <property type="match status" value="1"/>
</dbReference>
<dbReference type="Gene3D" id="1.10.150.20">
    <property type="entry name" value="5' to 3' exonuclease, C-terminal subdomain"/>
    <property type="match status" value="1"/>
</dbReference>
<gene>
    <name evidence="16" type="primary">dinB</name>
    <name evidence="19" type="ORF">G9H71_00765</name>
</gene>
<dbReference type="InterPro" id="IPR022880">
    <property type="entry name" value="DNApol_IV"/>
</dbReference>
<dbReference type="NCBIfam" id="NF002882">
    <property type="entry name" value="PRK03348.1"/>
    <property type="match status" value="1"/>
</dbReference>
<accession>A0ABX0GNB3</accession>
<proteinExistence type="inferred from homology"/>
<evidence type="ECO:0000256" key="2">
    <source>
        <dbReference type="ARBA" id="ARBA00010945"/>
    </source>
</evidence>
<reference evidence="19 20" key="1">
    <citation type="submission" date="2020-03" db="EMBL/GenBank/DDBJ databases">
        <title>Two novel Motilibacter sp.</title>
        <authorList>
            <person name="Liu S."/>
        </authorList>
    </citation>
    <scope>NUCLEOTIDE SEQUENCE [LARGE SCALE GENOMIC DNA]</scope>
    <source>
        <strain evidence="19 20">E257</strain>
    </source>
</reference>
<dbReference type="Pfam" id="PF11799">
    <property type="entry name" value="IMS_C"/>
    <property type="match status" value="1"/>
</dbReference>
<evidence type="ECO:0000256" key="16">
    <source>
        <dbReference type="HAMAP-Rule" id="MF_01113"/>
    </source>
</evidence>
<dbReference type="EMBL" id="JAANNP010000001">
    <property type="protein sequence ID" value="NHC12312.1"/>
    <property type="molecule type" value="Genomic_DNA"/>
</dbReference>
<dbReference type="InterPro" id="IPR043502">
    <property type="entry name" value="DNA/RNA_pol_sf"/>
</dbReference>
<evidence type="ECO:0000256" key="5">
    <source>
        <dbReference type="ARBA" id="ARBA00022679"/>
    </source>
</evidence>
<evidence type="ECO:0000256" key="1">
    <source>
        <dbReference type="ARBA" id="ARBA00004496"/>
    </source>
</evidence>
<dbReference type="Gene3D" id="3.40.1170.60">
    <property type="match status" value="1"/>
</dbReference>
<keyword evidence="4 16" id="KW-0963">Cytoplasm</keyword>
<evidence type="ECO:0000256" key="11">
    <source>
        <dbReference type="ARBA" id="ARBA00022932"/>
    </source>
</evidence>
<feature type="domain" description="UmuC" evidence="18">
    <location>
        <begin position="23"/>
        <end position="203"/>
    </location>
</feature>